<dbReference type="PANTHER" id="PTHR11977">
    <property type="entry name" value="VILLIN"/>
    <property type="match status" value="1"/>
</dbReference>
<sequence length="749" mass="82072">AAPPSPGKRLSCSLFEVTFPCTVPVTPIAPLSPPQSQSIMALAAFEKAKTPGLHVWRVVKMNLNLVPKDDHGNFFTGDAYLVMYNSAKSTPAIHSWVGSEATQDESGAVAILMVQMDNHLGGGPRQYTEFQNDESNTFLKYFGGSIKYKKGGVASGFKDVDVNDFEDVKRVMHLKGRSCVRATEVNFSWDSFNSGDCFIIDLGKDIYHWSGSKSNSFEKLKSKVVAKDICDSERRGRATVHSIDEGQEPKEVLDVLGPKPDVLPEGCPDTTPQVSRKAKCEASLYMISDAAGSMKATLVAEKAPFKQDMLNPNECYIVDNKGNHKIFVWKGPKANNDERNAANTAADKFIKDHDYPGKTKKVIMAAGAEDTLFKEFFFNWMDKGETVGLGKTNTRGTIAKVPKVPFDASSLHENKTMTAQHGMVDDGSGKIWRVDHSSSDKVAVDPSKYGHFYGGDCYLIKYSYKSGGRLMHIIYNWQGNKCSVAERTLCAHLTVQLDDSMGGAATQVRVTQGEEPAHLVSLFKGKLMVVYLGGSSRSGGQTAPGDVQLFHIRLSSTNATRAVEVEPTAAALNTNDAFVLKKSGGLVIWKGEGAADEEMESAKFLAKTLGGSVTEVKEKSEPDSFWAALGGKTEYQTSKMLKNVVKPPRLFECSNKTGRLIAEEMVGELTQLDLATDEIMILDTWDQIFVWIGGDANEEEKTGSLTKYIDTDPSGRRGIPIVTFKQGQEPPSFTGWFQAWDPNAWDSKV</sequence>
<dbReference type="GO" id="GO:0051016">
    <property type="term" value="P:barbed-end actin filament capping"/>
    <property type="evidence" value="ECO:0007669"/>
    <property type="project" value="TreeGrafter"/>
</dbReference>
<reference evidence="6" key="2">
    <citation type="submission" date="2025-09" db="UniProtKB">
        <authorList>
            <consortium name="Ensembl"/>
        </authorList>
    </citation>
    <scope>IDENTIFICATION</scope>
</reference>
<feature type="domain" description="Gelsolin-like" evidence="5">
    <location>
        <begin position="300"/>
        <end position="369"/>
    </location>
</feature>
<dbReference type="InterPro" id="IPR029006">
    <property type="entry name" value="ADF-H/Gelsolin-like_dom_sf"/>
</dbReference>
<keyword evidence="7" id="KW-1185">Reference proteome</keyword>
<feature type="domain" description="Gelsolin-like" evidence="5">
    <location>
        <begin position="181"/>
        <end position="252"/>
    </location>
</feature>
<dbReference type="CDD" id="cd11289">
    <property type="entry name" value="gelsolin_S2_like"/>
    <property type="match status" value="1"/>
</dbReference>
<dbReference type="GO" id="GO:0005546">
    <property type="term" value="F:phosphatidylinositol-4,5-bisphosphate binding"/>
    <property type="evidence" value="ECO:0007669"/>
    <property type="project" value="TreeGrafter"/>
</dbReference>
<dbReference type="GO" id="GO:0030031">
    <property type="term" value="P:cell projection assembly"/>
    <property type="evidence" value="ECO:0007669"/>
    <property type="project" value="TreeGrafter"/>
</dbReference>
<evidence type="ECO:0000313" key="7">
    <source>
        <dbReference type="Proteomes" id="UP000694523"/>
    </source>
</evidence>
<dbReference type="InterPro" id="IPR007123">
    <property type="entry name" value="Gelsolin-like_dom"/>
</dbReference>
<dbReference type="GO" id="GO:0005737">
    <property type="term" value="C:cytoplasm"/>
    <property type="evidence" value="ECO:0007669"/>
    <property type="project" value="TreeGrafter"/>
</dbReference>
<dbReference type="GO" id="GO:0051015">
    <property type="term" value="F:actin filament binding"/>
    <property type="evidence" value="ECO:0007669"/>
    <property type="project" value="InterPro"/>
</dbReference>
<dbReference type="Pfam" id="PF00626">
    <property type="entry name" value="Gelsolin"/>
    <property type="match status" value="5"/>
</dbReference>
<dbReference type="Gene3D" id="3.40.20.10">
    <property type="entry name" value="Severin"/>
    <property type="match status" value="6"/>
</dbReference>
<dbReference type="FunFam" id="3.40.20.10:FF:000005">
    <property type="entry name" value="Gelsolin"/>
    <property type="match status" value="1"/>
</dbReference>
<feature type="domain" description="Gelsolin-like" evidence="5">
    <location>
        <begin position="667"/>
        <end position="733"/>
    </location>
</feature>
<dbReference type="AlphaFoldDB" id="A0A8C6SDA0"/>
<proteinExistence type="inferred from homology"/>
<dbReference type="GO" id="GO:0051014">
    <property type="term" value="P:actin filament severing"/>
    <property type="evidence" value="ECO:0007669"/>
    <property type="project" value="TreeGrafter"/>
</dbReference>
<dbReference type="CDD" id="cd11288">
    <property type="entry name" value="gelsolin_S5_like"/>
    <property type="match status" value="1"/>
</dbReference>
<feature type="domain" description="Gelsolin-like" evidence="5">
    <location>
        <begin position="439"/>
        <end position="519"/>
    </location>
</feature>
<comment type="similarity">
    <text evidence="1">Belongs to the villin/gelsolin family.</text>
</comment>
<dbReference type="GO" id="GO:0007417">
    <property type="term" value="P:central nervous system development"/>
    <property type="evidence" value="ECO:0007669"/>
    <property type="project" value="TreeGrafter"/>
</dbReference>
<evidence type="ECO:0000259" key="5">
    <source>
        <dbReference type="Pfam" id="PF00626"/>
    </source>
</evidence>
<dbReference type="SUPFAM" id="SSF55753">
    <property type="entry name" value="Actin depolymerizing proteins"/>
    <property type="match status" value="6"/>
</dbReference>
<keyword evidence="4" id="KW-0009">Actin-binding</keyword>
<protein>
    <submittedName>
        <fullName evidence="6">Scinderin like a</fullName>
    </submittedName>
</protein>
<keyword evidence="3" id="KW-0677">Repeat</keyword>
<accession>A0A8C6SDA0</accession>
<dbReference type="CDD" id="cd11292">
    <property type="entry name" value="gelsolin_S3_like"/>
    <property type="match status" value="1"/>
</dbReference>
<reference evidence="6" key="1">
    <citation type="submission" date="2025-08" db="UniProtKB">
        <authorList>
            <consortium name="Ensembl"/>
        </authorList>
    </citation>
    <scope>IDENTIFICATION</scope>
</reference>
<dbReference type="PANTHER" id="PTHR11977:SF27">
    <property type="entry name" value="SCINDERIN LIKE A-RELATED"/>
    <property type="match status" value="1"/>
</dbReference>
<keyword evidence="2" id="KW-0117">Actin capping</keyword>
<evidence type="ECO:0000256" key="3">
    <source>
        <dbReference type="ARBA" id="ARBA00022737"/>
    </source>
</evidence>
<dbReference type="CDD" id="cd11293">
    <property type="entry name" value="gelsolin_S4_like"/>
    <property type="match status" value="1"/>
</dbReference>
<organism evidence="6 7">
    <name type="scientific">Neogobius melanostomus</name>
    <name type="common">round goby</name>
    <dbReference type="NCBI Taxonomy" id="47308"/>
    <lineage>
        <taxon>Eukaryota</taxon>
        <taxon>Metazoa</taxon>
        <taxon>Chordata</taxon>
        <taxon>Craniata</taxon>
        <taxon>Vertebrata</taxon>
        <taxon>Euteleostomi</taxon>
        <taxon>Actinopterygii</taxon>
        <taxon>Neopterygii</taxon>
        <taxon>Teleostei</taxon>
        <taxon>Neoteleostei</taxon>
        <taxon>Acanthomorphata</taxon>
        <taxon>Gobiaria</taxon>
        <taxon>Gobiiformes</taxon>
        <taxon>Gobioidei</taxon>
        <taxon>Gobiidae</taxon>
        <taxon>Benthophilinae</taxon>
        <taxon>Neogobiini</taxon>
        <taxon>Neogobius</taxon>
    </lineage>
</organism>
<dbReference type="Ensembl" id="ENSNMLT00000004655.1">
    <property type="protein sequence ID" value="ENSNMLP00000004057.1"/>
    <property type="gene ID" value="ENSNMLG00000002588.1"/>
</dbReference>
<dbReference type="InterPro" id="IPR007122">
    <property type="entry name" value="Villin/Gelsolin"/>
</dbReference>
<evidence type="ECO:0000256" key="4">
    <source>
        <dbReference type="ARBA" id="ARBA00023203"/>
    </source>
</evidence>
<dbReference type="SMART" id="SM00262">
    <property type="entry name" value="GEL"/>
    <property type="match status" value="6"/>
</dbReference>
<dbReference type="FunFam" id="3.40.20.10:FF:000001">
    <property type="entry name" value="Gelsolin"/>
    <property type="match status" value="1"/>
</dbReference>
<evidence type="ECO:0000313" key="6">
    <source>
        <dbReference type="Ensembl" id="ENSNMLP00000004057.1"/>
    </source>
</evidence>
<evidence type="ECO:0000256" key="2">
    <source>
        <dbReference type="ARBA" id="ARBA00022467"/>
    </source>
</evidence>
<name>A0A8C6SDA0_9GOBI</name>
<feature type="domain" description="Gelsolin-like" evidence="5">
    <location>
        <begin position="66"/>
        <end position="139"/>
    </location>
</feature>
<dbReference type="Proteomes" id="UP000694523">
    <property type="component" value="Unplaced"/>
</dbReference>
<dbReference type="CDD" id="cd11290">
    <property type="entry name" value="gelsolin_S1_like"/>
    <property type="match status" value="1"/>
</dbReference>
<dbReference type="PRINTS" id="PR00597">
    <property type="entry name" value="GELSOLIN"/>
</dbReference>
<dbReference type="GO" id="GO:0015629">
    <property type="term" value="C:actin cytoskeleton"/>
    <property type="evidence" value="ECO:0007669"/>
    <property type="project" value="TreeGrafter"/>
</dbReference>
<evidence type="ECO:0000256" key="1">
    <source>
        <dbReference type="ARBA" id="ARBA00008418"/>
    </source>
</evidence>
<dbReference type="GO" id="GO:0008154">
    <property type="term" value="P:actin polymerization or depolymerization"/>
    <property type="evidence" value="ECO:0007669"/>
    <property type="project" value="TreeGrafter"/>
</dbReference>
<dbReference type="CDD" id="cd11291">
    <property type="entry name" value="gelsolin_S6_like"/>
    <property type="match status" value="1"/>
</dbReference>